<reference evidence="4" key="1">
    <citation type="journal article" date="2020" name="J. Eukaryot. Microbiol.">
        <title>De novo Sequencing, Assembly and Annotation of the Transcriptome for the Free-Living Testate Amoeba Arcella intermedia.</title>
        <authorList>
            <person name="Ribeiro G.M."/>
            <person name="Porfirio-Sousa A.L."/>
            <person name="Maurer-Alcala X.X."/>
            <person name="Katz L.A."/>
            <person name="Lahr D.J.G."/>
        </authorList>
    </citation>
    <scope>NUCLEOTIDE SEQUENCE</scope>
</reference>
<dbReference type="PANTHER" id="PTHR24070">
    <property type="entry name" value="RAS, DI-RAS, AND RHEB FAMILY MEMBERS OF SMALL GTPASE SUPERFAMILY"/>
    <property type="match status" value="1"/>
</dbReference>
<dbReference type="NCBIfam" id="TIGR00231">
    <property type="entry name" value="small_GTP"/>
    <property type="match status" value="1"/>
</dbReference>
<evidence type="ECO:0000256" key="1">
    <source>
        <dbReference type="ARBA" id="ARBA00006270"/>
    </source>
</evidence>
<dbReference type="Pfam" id="PF00071">
    <property type="entry name" value="Ras"/>
    <property type="match status" value="1"/>
</dbReference>
<dbReference type="PROSITE" id="PS51421">
    <property type="entry name" value="RAS"/>
    <property type="match status" value="1"/>
</dbReference>
<name>A0A6B2LN33_9EUKA</name>
<dbReference type="EMBL" id="GIBP01009524">
    <property type="protein sequence ID" value="NDV38493.1"/>
    <property type="molecule type" value="Transcribed_RNA"/>
</dbReference>
<dbReference type="CDD" id="cd00876">
    <property type="entry name" value="Ras"/>
    <property type="match status" value="1"/>
</dbReference>
<dbReference type="SUPFAM" id="SSF52540">
    <property type="entry name" value="P-loop containing nucleoside triphosphate hydrolases"/>
    <property type="match status" value="1"/>
</dbReference>
<dbReference type="SMART" id="SM00175">
    <property type="entry name" value="RAB"/>
    <property type="match status" value="1"/>
</dbReference>
<dbReference type="Gene3D" id="3.40.50.300">
    <property type="entry name" value="P-loop containing nucleotide triphosphate hydrolases"/>
    <property type="match status" value="1"/>
</dbReference>
<dbReference type="SMART" id="SM00174">
    <property type="entry name" value="RHO"/>
    <property type="match status" value="1"/>
</dbReference>
<dbReference type="InterPro" id="IPR001806">
    <property type="entry name" value="Small_GTPase"/>
</dbReference>
<dbReference type="GO" id="GO:0016020">
    <property type="term" value="C:membrane"/>
    <property type="evidence" value="ECO:0007669"/>
    <property type="project" value="InterPro"/>
</dbReference>
<dbReference type="FunFam" id="3.40.50.300:FF:001447">
    <property type="entry name" value="Ras-related protein Rab-1B"/>
    <property type="match status" value="1"/>
</dbReference>
<evidence type="ECO:0000313" key="4">
    <source>
        <dbReference type="EMBL" id="NDV38493.1"/>
    </source>
</evidence>
<protein>
    <submittedName>
        <fullName evidence="4">Uncharacterized protein</fullName>
    </submittedName>
</protein>
<dbReference type="PRINTS" id="PR00449">
    <property type="entry name" value="RASTRNSFRMNG"/>
</dbReference>
<keyword evidence="3" id="KW-0342">GTP-binding</keyword>
<dbReference type="SMART" id="SM00173">
    <property type="entry name" value="RAS"/>
    <property type="match status" value="1"/>
</dbReference>
<dbReference type="PROSITE" id="PS51419">
    <property type="entry name" value="RAB"/>
    <property type="match status" value="1"/>
</dbReference>
<organism evidence="4">
    <name type="scientific">Arcella intermedia</name>
    <dbReference type="NCBI Taxonomy" id="1963864"/>
    <lineage>
        <taxon>Eukaryota</taxon>
        <taxon>Amoebozoa</taxon>
        <taxon>Tubulinea</taxon>
        <taxon>Elardia</taxon>
        <taxon>Arcellinida</taxon>
        <taxon>Sphaerothecina</taxon>
        <taxon>Arcellidae</taxon>
        <taxon>Arcella</taxon>
    </lineage>
</organism>
<dbReference type="InterPro" id="IPR005225">
    <property type="entry name" value="Small_GTP-bd"/>
</dbReference>
<accession>A0A6B2LN33</accession>
<dbReference type="InterPro" id="IPR027417">
    <property type="entry name" value="P-loop_NTPase"/>
</dbReference>
<proteinExistence type="inferred from homology"/>
<dbReference type="InterPro" id="IPR020849">
    <property type="entry name" value="Small_GTPase_Ras-type"/>
</dbReference>
<keyword evidence="2" id="KW-0547">Nucleotide-binding</keyword>
<dbReference type="AlphaFoldDB" id="A0A6B2LN33"/>
<sequence length="154" mass="17378">MLGSGGVGKATLFTRYIYRVFIEKFDPTIEEGYRKYIEINGKQYSLEILYTHGETEYTAMRDVYIHNSEGCILVYSITDKSTFNVLQEIHSEIVRIKECHPPLIIVGNKVDLEESRAVSKESGEALAAELSGVFMETSAKTPTNVIELFEAVQN</sequence>
<dbReference type="GO" id="GO:0005525">
    <property type="term" value="F:GTP binding"/>
    <property type="evidence" value="ECO:0007669"/>
    <property type="project" value="UniProtKB-KW"/>
</dbReference>
<dbReference type="GO" id="GO:0003924">
    <property type="term" value="F:GTPase activity"/>
    <property type="evidence" value="ECO:0007669"/>
    <property type="project" value="InterPro"/>
</dbReference>
<comment type="similarity">
    <text evidence="1">Belongs to the small GTPase superfamily. Rab family.</text>
</comment>
<dbReference type="GO" id="GO:0007165">
    <property type="term" value="P:signal transduction"/>
    <property type="evidence" value="ECO:0007669"/>
    <property type="project" value="InterPro"/>
</dbReference>
<evidence type="ECO:0000256" key="3">
    <source>
        <dbReference type="ARBA" id="ARBA00023134"/>
    </source>
</evidence>
<evidence type="ECO:0000256" key="2">
    <source>
        <dbReference type="ARBA" id="ARBA00022741"/>
    </source>
</evidence>